<protein>
    <submittedName>
        <fullName evidence="3">DUF2249 domain-containing protein</fullName>
    </submittedName>
</protein>
<evidence type="ECO:0000259" key="1">
    <source>
        <dbReference type="Pfam" id="PF08984"/>
    </source>
</evidence>
<organism evidence="3 4">
    <name type="scientific">Thermus brevis</name>
    <dbReference type="NCBI Taxonomy" id="2862456"/>
    <lineage>
        <taxon>Bacteria</taxon>
        <taxon>Thermotogati</taxon>
        <taxon>Deinococcota</taxon>
        <taxon>Deinococci</taxon>
        <taxon>Thermales</taxon>
        <taxon>Thermaceae</taxon>
        <taxon>Thermus</taxon>
    </lineage>
</organism>
<dbReference type="Pfam" id="PF10006">
    <property type="entry name" value="DUF2249"/>
    <property type="match status" value="2"/>
</dbReference>
<dbReference type="Pfam" id="PF08984">
    <property type="entry name" value="DUF1858"/>
    <property type="match status" value="1"/>
</dbReference>
<proteinExistence type="predicted"/>
<dbReference type="Gene3D" id="1.10.3910.10">
    <property type="entry name" value="SP0561-like"/>
    <property type="match status" value="1"/>
</dbReference>
<dbReference type="EMBL" id="JAHXRS010000001">
    <property type="protein sequence ID" value="MBW6393651.1"/>
    <property type="molecule type" value="Genomic_DNA"/>
</dbReference>
<feature type="domain" description="DUF2249" evidence="2">
    <location>
        <begin position="111"/>
        <end position="177"/>
    </location>
</feature>
<sequence>MAGENRQEVVRPEMKVAEVLRRWPELLEVLAEASPAFQKLKNPLLRRTMPNLVTVAQAARIGGLEPEELVARLNRALGVEARPEVPVAKEGESLLGTPPPPWLSAPVGFHLDVRPILEQGGEPFQAIMAAAREVGPGTKLVLEVLFEPIPLYKVLGKQGFLAWCERLGERHYRVHFYRQEVRQGQGVAAGPASLSEEDWRDYQAEVFIEENLEPPLPMMRVLEALARLRPGEKLLVHHVRRPVHLLARLEEEGHAYLLKDLGPGQVKILIRKGG</sequence>
<dbReference type="Proteomes" id="UP000724268">
    <property type="component" value="Unassembled WGS sequence"/>
</dbReference>
<dbReference type="InterPro" id="IPR038062">
    <property type="entry name" value="ScdA-like_N_sf"/>
</dbReference>
<keyword evidence="4" id="KW-1185">Reference proteome</keyword>
<accession>A0ABS6ZUC9</accession>
<reference evidence="3 4" key="1">
    <citation type="submission" date="2021-07" db="EMBL/GenBank/DDBJ databases">
        <title>Thermus aquaticus gen. n. and sp. n., a nonsporulating extreme thermophile.</title>
        <authorList>
            <person name="Hu C.-J."/>
            <person name="Li W.-J."/>
            <person name="Xian W.-D."/>
        </authorList>
    </citation>
    <scope>NUCLEOTIDE SEQUENCE [LARGE SCALE GENOMIC DNA]</scope>
    <source>
        <strain evidence="3 4">SYSU G05001</strain>
    </source>
</reference>
<evidence type="ECO:0000313" key="3">
    <source>
        <dbReference type="EMBL" id="MBW6393651.1"/>
    </source>
</evidence>
<dbReference type="InterPro" id="IPR015077">
    <property type="entry name" value="DUF1858"/>
</dbReference>
<dbReference type="InterPro" id="IPR018720">
    <property type="entry name" value="DUF2249"/>
</dbReference>
<dbReference type="SUPFAM" id="SSF64307">
    <property type="entry name" value="SirA-like"/>
    <property type="match status" value="1"/>
</dbReference>
<gene>
    <name evidence="3" type="ORF">KZX47_00545</name>
</gene>
<evidence type="ECO:0000259" key="2">
    <source>
        <dbReference type="Pfam" id="PF10006"/>
    </source>
</evidence>
<dbReference type="RefSeq" id="WP_219758566.1">
    <property type="nucleotide sequence ID" value="NZ_JAHXRS010000001.1"/>
</dbReference>
<name>A0ABS6ZUC9_9DEIN</name>
<feature type="domain" description="DUF2249" evidence="2">
    <location>
        <begin position="212"/>
        <end position="272"/>
    </location>
</feature>
<feature type="domain" description="DUF1858" evidence="1">
    <location>
        <begin position="12"/>
        <end position="70"/>
    </location>
</feature>
<comment type="caution">
    <text evidence="3">The sequence shown here is derived from an EMBL/GenBank/DDBJ whole genome shotgun (WGS) entry which is preliminary data.</text>
</comment>
<evidence type="ECO:0000313" key="4">
    <source>
        <dbReference type="Proteomes" id="UP000724268"/>
    </source>
</evidence>
<dbReference type="SUPFAM" id="SSF140683">
    <property type="entry name" value="SP0561-like"/>
    <property type="match status" value="1"/>
</dbReference>
<dbReference type="InterPro" id="IPR036868">
    <property type="entry name" value="TusA-like_sf"/>
</dbReference>